<sequence length="629" mass="70677">MNRWTALPRSLDPLSDESIVGYLLRLSFRLRTSPARLAVVVGLDRARGSGQRLGTWQGLLSSVDPHTLTRFAESTRLSLDEAKSLFLGGYAGVYPPALPRVSTAGRGGARFARDPWLFTSHTRFCPSCLKNDIDTDTGRFGGAWRRVWRFPVVFGCTVHQTYLADRCPRGHLSLRKHHRVIPRWSDGSLNPLQCRETPDRPRGRQERMMAACGLWLPESSHFTSTMPSELLDTQRRIDLALRGNEIGVLGSAASPYQYFTDIMVMSQLIRLSWPLPEDLIPYSPITAVLGDYLEAERRTVESSTHKNTTIERNLFLLARTPPTDITACASLIAIADKLLTASSSEVLTAGVRHLLSYSARRVGREPWTRAFRHSLPDSSEGMRRAVAPILQPQVRHRHARGLDVPIRRMQFGSKHVAQFLEQSWFDTFLAHLPGISEVRIRRAVAVHLVQIAEGGTVDRAVAQLGLPDTPQSVVRCTSSIKVVRLWALRQADPEVYTRAVMALADHIDCSSNPINYAQRRGSLHGWQISPPEWDALVADVRTPGNARIGDLKRIAGSIFVWQKVTGTEHFFAPGYGMAETRETYGMRRRLYLASIYRRIQQPRESNFYGTLNEILTEFAETLARRIDAA</sequence>
<dbReference type="InterPro" id="IPR009492">
    <property type="entry name" value="TniQ"/>
</dbReference>
<proteinExistence type="predicted"/>
<dbReference type="EMBL" id="VIWY01000007">
    <property type="protein sequence ID" value="TWG10703.1"/>
    <property type="molecule type" value="Genomic_DNA"/>
</dbReference>
<name>A0A561VGG6_ACTTI</name>
<feature type="domain" description="TniQ" evidence="1">
    <location>
        <begin position="8"/>
        <end position="163"/>
    </location>
</feature>
<reference evidence="2 3" key="1">
    <citation type="submission" date="2019-06" db="EMBL/GenBank/DDBJ databases">
        <title>Sequencing the genomes of 1000 actinobacteria strains.</title>
        <authorList>
            <person name="Klenk H.-P."/>
        </authorList>
    </citation>
    <scope>NUCLEOTIDE SEQUENCE [LARGE SCALE GENOMIC DNA]</scope>
    <source>
        <strain evidence="2 3">DSM 43866</strain>
    </source>
</reference>
<evidence type="ECO:0000313" key="3">
    <source>
        <dbReference type="Proteomes" id="UP000320239"/>
    </source>
</evidence>
<evidence type="ECO:0000259" key="1">
    <source>
        <dbReference type="Pfam" id="PF06527"/>
    </source>
</evidence>
<gene>
    <name evidence="2" type="ORF">FHX34_107199</name>
</gene>
<dbReference type="AlphaFoldDB" id="A0A561VGG6"/>
<keyword evidence="3" id="KW-1185">Reference proteome</keyword>
<dbReference type="Pfam" id="PF06527">
    <property type="entry name" value="TniQ"/>
    <property type="match status" value="1"/>
</dbReference>
<organism evidence="2 3">
    <name type="scientific">Actinoplanes teichomyceticus</name>
    <dbReference type="NCBI Taxonomy" id="1867"/>
    <lineage>
        <taxon>Bacteria</taxon>
        <taxon>Bacillati</taxon>
        <taxon>Actinomycetota</taxon>
        <taxon>Actinomycetes</taxon>
        <taxon>Micromonosporales</taxon>
        <taxon>Micromonosporaceae</taxon>
        <taxon>Actinoplanes</taxon>
    </lineage>
</organism>
<protein>
    <submittedName>
        <fullName evidence="2">TniQ protein</fullName>
    </submittedName>
</protein>
<comment type="caution">
    <text evidence="2">The sequence shown here is derived from an EMBL/GenBank/DDBJ whole genome shotgun (WGS) entry which is preliminary data.</text>
</comment>
<dbReference type="Proteomes" id="UP000320239">
    <property type="component" value="Unassembled WGS sequence"/>
</dbReference>
<evidence type="ECO:0000313" key="2">
    <source>
        <dbReference type="EMBL" id="TWG10703.1"/>
    </source>
</evidence>
<dbReference type="OrthoDB" id="3874088at2"/>
<accession>A0A561VGG6</accession>